<organism evidence="2 3">
    <name type="scientific">Pholiota conissans</name>
    <dbReference type="NCBI Taxonomy" id="109636"/>
    <lineage>
        <taxon>Eukaryota</taxon>
        <taxon>Fungi</taxon>
        <taxon>Dikarya</taxon>
        <taxon>Basidiomycota</taxon>
        <taxon>Agaricomycotina</taxon>
        <taxon>Agaricomycetes</taxon>
        <taxon>Agaricomycetidae</taxon>
        <taxon>Agaricales</taxon>
        <taxon>Agaricineae</taxon>
        <taxon>Strophariaceae</taxon>
        <taxon>Pholiota</taxon>
    </lineage>
</organism>
<gene>
    <name evidence="2" type="ORF">BDN70DRAFT_843615</name>
</gene>
<feature type="transmembrane region" description="Helical" evidence="1">
    <location>
        <begin position="21"/>
        <end position="48"/>
    </location>
</feature>
<proteinExistence type="predicted"/>
<accession>A0A9P6CUL8</accession>
<dbReference type="EMBL" id="MU155453">
    <property type="protein sequence ID" value="KAF9473304.1"/>
    <property type="molecule type" value="Genomic_DNA"/>
</dbReference>
<keyword evidence="1" id="KW-1133">Transmembrane helix</keyword>
<name>A0A9P6CUL8_9AGAR</name>
<sequence length="73" mass="8521">MPMVHKATISQSPLPCIQYAFSVLHSTLSCFVVGLLPSTWIVLLWWMMPSHHSCNNHRLRCSWLLRSSNYRFC</sequence>
<dbReference type="Proteomes" id="UP000807469">
    <property type="component" value="Unassembled WGS sequence"/>
</dbReference>
<evidence type="ECO:0000256" key="1">
    <source>
        <dbReference type="SAM" id="Phobius"/>
    </source>
</evidence>
<keyword evidence="3" id="KW-1185">Reference proteome</keyword>
<protein>
    <submittedName>
        <fullName evidence="2">Uncharacterized protein</fullName>
    </submittedName>
</protein>
<dbReference type="PROSITE" id="PS51257">
    <property type="entry name" value="PROKAR_LIPOPROTEIN"/>
    <property type="match status" value="1"/>
</dbReference>
<dbReference type="AlphaFoldDB" id="A0A9P6CUL8"/>
<keyword evidence="1" id="KW-0812">Transmembrane</keyword>
<reference evidence="2" key="1">
    <citation type="submission" date="2020-11" db="EMBL/GenBank/DDBJ databases">
        <authorList>
            <consortium name="DOE Joint Genome Institute"/>
            <person name="Ahrendt S."/>
            <person name="Riley R."/>
            <person name="Andreopoulos W."/>
            <person name="Labutti K."/>
            <person name="Pangilinan J."/>
            <person name="Ruiz-Duenas F.J."/>
            <person name="Barrasa J.M."/>
            <person name="Sanchez-Garcia M."/>
            <person name="Camarero S."/>
            <person name="Miyauchi S."/>
            <person name="Serrano A."/>
            <person name="Linde D."/>
            <person name="Babiker R."/>
            <person name="Drula E."/>
            <person name="Ayuso-Fernandez I."/>
            <person name="Pacheco R."/>
            <person name="Padilla G."/>
            <person name="Ferreira P."/>
            <person name="Barriuso J."/>
            <person name="Kellner H."/>
            <person name="Castanera R."/>
            <person name="Alfaro M."/>
            <person name="Ramirez L."/>
            <person name="Pisabarro A.G."/>
            <person name="Kuo A."/>
            <person name="Tritt A."/>
            <person name="Lipzen A."/>
            <person name="He G."/>
            <person name="Yan M."/>
            <person name="Ng V."/>
            <person name="Cullen D."/>
            <person name="Martin F."/>
            <person name="Rosso M.-N."/>
            <person name="Henrissat B."/>
            <person name="Hibbett D."/>
            <person name="Martinez A.T."/>
            <person name="Grigoriev I.V."/>
        </authorList>
    </citation>
    <scope>NUCLEOTIDE SEQUENCE</scope>
    <source>
        <strain evidence="2">CIRM-BRFM 674</strain>
    </source>
</reference>
<keyword evidence="1" id="KW-0472">Membrane</keyword>
<evidence type="ECO:0000313" key="2">
    <source>
        <dbReference type="EMBL" id="KAF9473304.1"/>
    </source>
</evidence>
<evidence type="ECO:0000313" key="3">
    <source>
        <dbReference type="Proteomes" id="UP000807469"/>
    </source>
</evidence>
<comment type="caution">
    <text evidence="2">The sequence shown here is derived from an EMBL/GenBank/DDBJ whole genome shotgun (WGS) entry which is preliminary data.</text>
</comment>